<comment type="caution">
    <text evidence="2">The sequence shown here is derived from an EMBL/GenBank/DDBJ whole genome shotgun (WGS) entry which is preliminary data.</text>
</comment>
<dbReference type="AlphaFoldDB" id="A0A371HV39"/>
<evidence type="ECO:0000313" key="2">
    <source>
        <dbReference type="EMBL" id="RDY06643.1"/>
    </source>
</evidence>
<reference evidence="2" key="1">
    <citation type="submission" date="2018-05" db="EMBL/GenBank/DDBJ databases">
        <title>Draft genome of Mucuna pruriens seed.</title>
        <authorList>
            <person name="Nnadi N.E."/>
            <person name="Vos R."/>
            <person name="Hasami M.H."/>
            <person name="Devisetty U.K."/>
            <person name="Aguiy J.C."/>
        </authorList>
    </citation>
    <scope>NUCLEOTIDE SEQUENCE [LARGE SCALE GENOMIC DNA]</scope>
    <source>
        <strain evidence="2">JCA_2017</strain>
    </source>
</reference>
<sequence>MPLIKRGRLGPEEDIAQQQGCEREMGSKLRGALILADLEGKELGHTINADAGRLQKVNSQVARMEESTLFDIEGSVINLQLED</sequence>
<evidence type="ECO:0000313" key="3">
    <source>
        <dbReference type="Proteomes" id="UP000257109"/>
    </source>
</evidence>
<evidence type="ECO:0000256" key="1">
    <source>
        <dbReference type="SAM" id="MobiDB-lite"/>
    </source>
</evidence>
<organism evidence="2 3">
    <name type="scientific">Mucuna pruriens</name>
    <name type="common">Velvet bean</name>
    <name type="synonym">Dolichos pruriens</name>
    <dbReference type="NCBI Taxonomy" id="157652"/>
    <lineage>
        <taxon>Eukaryota</taxon>
        <taxon>Viridiplantae</taxon>
        <taxon>Streptophyta</taxon>
        <taxon>Embryophyta</taxon>
        <taxon>Tracheophyta</taxon>
        <taxon>Spermatophyta</taxon>
        <taxon>Magnoliopsida</taxon>
        <taxon>eudicotyledons</taxon>
        <taxon>Gunneridae</taxon>
        <taxon>Pentapetalae</taxon>
        <taxon>rosids</taxon>
        <taxon>fabids</taxon>
        <taxon>Fabales</taxon>
        <taxon>Fabaceae</taxon>
        <taxon>Papilionoideae</taxon>
        <taxon>50 kb inversion clade</taxon>
        <taxon>NPAAA clade</taxon>
        <taxon>indigoferoid/millettioid clade</taxon>
        <taxon>Phaseoleae</taxon>
        <taxon>Mucuna</taxon>
    </lineage>
</organism>
<name>A0A371HV39_MUCPR</name>
<gene>
    <name evidence="2" type="ORF">CR513_09348</name>
</gene>
<dbReference type="Proteomes" id="UP000257109">
    <property type="component" value="Unassembled WGS sequence"/>
</dbReference>
<feature type="non-terminal residue" evidence="2">
    <location>
        <position position="1"/>
    </location>
</feature>
<accession>A0A371HV39</accession>
<proteinExistence type="predicted"/>
<dbReference type="EMBL" id="QJKJ01001647">
    <property type="protein sequence ID" value="RDY06643.1"/>
    <property type="molecule type" value="Genomic_DNA"/>
</dbReference>
<protein>
    <submittedName>
        <fullName evidence="2">Uncharacterized protein</fullName>
    </submittedName>
</protein>
<feature type="region of interest" description="Disordered" evidence="1">
    <location>
        <begin position="1"/>
        <end position="22"/>
    </location>
</feature>
<keyword evidence="3" id="KW-1185">Reference proteome</keyword>